<gene>
    <name evidence="2" type="ORF">Salat_1712600</name>
</gene>
<feature type="region of interest" description="Disordered" evidence="1">
    <location>
        <begin position="126"/>
        <end position="147"/>
    </location>
</feature>
<organism evidence="2 3">
    <name type="scientific">Sesamum alatum</name>
    <dbReference type="NCBI Taxonomy" id="300844"/>
    <lineage>
        <taxon>Eukaryota</taxon>
        <taxon>Viridiplantae</taxon>
        <taxon>Streptophyta</taxon>
        <taxon>Embryophyta</taxon>
        <taxon>Tracheophyta</taxon>
        <taxon>Spermatophyta</taxon>
        <taxon>Magnoliopsida</taxon>
        <taxon>eudicotyledons</taxon>
        <taxon>Gunneridae</taxon>
        <taxon>Pentapetalae</taxon>
        <taxon>asterids</taxon>
        <taxon>lamiids</taxon>
        <taxon>Lamiales</taxon>
        <taxon>Pedaliaceae</taxon>
        <taxon>Sesamum</taxon>
    </lineage>
</organism>
<evidence type="ECO:0000313" key="2">
    <source>
        <dbReference type="EMBL" id="KAK4425187.1"/>
    </source>
</evidence>
<accession>A0AAE1Y891</accession>
<evidence type="ECO:0000256" key="1">
    <source>
        <dbReference type="SAM" id="MobiDB-lite"/>
    </source>
</evidence>
<reference evidence="2" key="2">
    <citation type="journal article" date="2024" name="Plant">
        <title>Genomic evolution and insights into agronomic trait innovations of Sesamum species.</title>
        <authorList>
            <person name="Miao H."/>
            <person name="Wang L."/>
            <person name="Qu L."/>
            <person name="Liu H."/>
            <person name="Sun Y."/>
            <person name="Le M."/>
            <person name="Wang Q."/>
            <person name="Wei S."/>
            <person name="Zheng Y."/>
            <person name="Lin W."/>
            <person name="Duan Y."/>
            <person name="Cao H."/>
            <person name="Xiong S."/>
            <person name="Wang X."/>
            <person name="Wei L."/>
            <person name="Li C."/>
            <person name="Ma Q."/>
            <person name="Ju M."/>
            <person name="Zhao R."/>
            <person name="Li G."/>
            <person name="Mu C."/>
            <person name="Tian Q."/>
            <person name="Mei H."/>
            <person name="Zhang T."/>
            <person name="Gao T."/>
            <person name="Zhang H."/>
        </authorList>
    </citation>
    <scope>NUCLEOTIDE SEQUENCE</scope>
    <source>
        <strain evidence="2">3651</strain>
    </source>
</reference>
<dbReference type="Proteomes" id="UP001293254">
    <property type="component" value="Unassembled WGS sequence"/>
</dbReference>
<proteinExistence type="predicted"/>
<dbReference type="EMBL" id="JACGWO010000006">
    <property type="protein sequence ID" value="KAK4425187.1"/>
    <property type="molecule type" value="Genomic_DNA"/>
</dbReference>
<dbReference type="AlphaFoldDB" id="A0AAE1Y891"/>
<sequence>MQQNKRARCYVNSAEELWEQLCILFDRDNDERNDVIDVDRFDLNVPAPAEGWVDPPSPCINEVAPSPAAHVLNISESSDSSSSSSLWAALDAYYGTDRDAYSVLPVPSVPVSIIKRGPLVTVLPQSPKSVGTTSSSASNATAIKKEG</sequence>
<protein>
    <submittedName>
        <fullName evidence="2">Uncharacterized protein</fullName>
    </submittedName>
</protein>
<comment type="caution">
    <text evidence="2">The sequence shown here is derived from an EMBL/GenBank/DDBJ whole genome shotgun (WGS) entry which is preliminary data.</text>
</comment>
<reference evidence="2" key="1">
    <citation type="submission" date="2020-06" db="EMBL/GenBank/DDBJ databases">
        <authorList>
            <person name="Li T."/>
            <person name="Hu X."/>
            <person name="Zhang T."/>
            <person name="Song X."/>
            <person name="Zhang H."/>
            <person name="Dai N."/>
            <person name="Sheng W."/>
            <person name="Hou X."/>
            <person name="Wei L."/>
        </authorList>
    </citation>
    <scope>NUCLEOTIDE SEQUENCE</scope>
    <source>
        <strain evidence="2">3651</strain>
        <tissue evidence="2">Leaf</tissue>
    </source>
</reference>
<name>A0AAE1Y891_9LAMI</name>
<keyword evidence="3" id="KW-1185">Reference proteome</keyword>
<evidence type="ECO:0000313" key="3">
    <source>
        <dbReference type="Proteomes" id="UP001293254"/>
    </source>
</evidence>